<dbReference type="SUPFAM" id="SSF57850">
    <property type="entry name" value="RING/U-box"/>
    <property type="match status" value="1"/>
</dbReference>
<comment type="caution">
    <text evidence="2">The sequence shown here is derived from an EMBL/GenBank/DDBJ whole genome shotgun (WGS) entry which is preliminary data.</text>
</comment>
<dbReference type="InterPro" id="IPR045185">
    <property type="entry name" value="PUB22/23/24-like"/>
</dbReference>
<dbReference type="Proteomes" id="UP001445335">
    <property type="component" value="Unassembled WGS sequence"/>
</dbReference>
<accession>A0AAW1RKC0</accession>
<protein>
    <recommendedName>
        <fullName evidence="1">U-box domain-containing protein</fullName>
    </recommendedName>
</protein>
<dbReference type="Pfam" id="PF04564">
    <property type="entry name" value="U-box"/>
    <property type="match status" value="1"/>
</dbReference>
<dbReference type="InterPro" id="IPR013083">
    <property type="entry name" value="Znf_RING/FYVE/PHD"/>
</dbReference>
<reference evidence="2 3" key="1">
    <citation type="journal article" date="2024" name="Nat. Commun.">
        <title>Phylogenomics reveals the evolutionary origins of lichenization in chlorophyte algae.</title>
        <authorList>
            <person name="Puginier C."/>
            <person name="Libourel C."/>
            <person name="Otte J."/>
            <person name="Skaloud P."/>
            <person name="Haon M."/>
            <person name="Grisel S."/>
            <person name="Petersen M."/>
            <person name="Berrin J.G."/>
            <person name="Delaux P.M."/>
            <person name="Dal Grande F."/>
            <person name="Keller J."/>
        </authorList>
    </citation>
    <scope>NUCLEOTIDE SEQUENCE [LARGE SCALE GENOMIC DNA]</scope>
    <source>
        <strain evidence="2 3">SAG 245.80</strain>
    </source>
</reference>
<dbReference type="Gene3D" id="3.30.40.10">
    <property type="entry name" value="Zinc/RING finger domain, C3HC4 (zinc finger)"/>
    <property type="match status" value="1"/>
</dbReference>
<dbReference type="PANTHER" id="PTHR22849:SF164">
    <property type="entry name" value="U-BOX DOMAIN-CONTAINING PROTEIN"/>
    <property type="match status" value="1"/>
</dbReference>
<feature type="domain" description="U-box" evidence="1">
    <location>
        <begin position="20"/>
        <end position="96"/>
    </location>
</feature>
<dbReference type="AlphaFoldDB" id="A0AAW1RKC0"/>
<dbReference type="SMART" id="SM00504">
    <property type="entry name" value="Ubox"/>
    <property type="match status" value="1"/>
</dbReference>
<gene>
    <name evidence="2" type="ORF">WJX81_006722</name>
</gene>
<dbReference type="GO" id="GO:0061630">
    <property type="term" value="F:ubiquitin protein ligase activity"/>
    <property type="evidence" value="ECO:0007669"/>
    <property type="project" value="InterPro"/>
</dbReference>
<proteinExistence type="predicted"/>
<evidence type="ECO:0000259" key="1">
    <source>
        <dbReference type="PROSITE" id="PS51698"/>
    </source>
</evidence>
<evidence type="ECO:0000313" key="3">
    <source>
        <dbReference type="Proteomes" id="UP001445335"/>
    </source>
</evidence>
<organism evidence="2 3">
    <name type="scientific">Elliptochloris bilobata</name>
    <dbReference type="NCBI Taxonomy" id="381761"/>
    <lineage>
        <taxon>Eukaryota</taxon>
        <taxon>Viridiplantae</taxon>
        <taxon>Chlorophyta</taxon>
        <taxon>core chlorophytes</taxon>
        <taxon>Trebouxiophyceae</taxon>
        <taxon>Trebouxiophyceae incertae sedis</taxon>
        <taxon>Elliptochloris clade</taxon>
        <taxon>Elliptochloris</taxon>
    </lineage>
</organism>
<dbReference type="InterPro" id="IPR003613">
    <property type="entry name" value="Ubox_domain"/>
</dbReference>
<dbReference type="PANTHER" id="PTHR22849">
    <property type="entry name" value="WDSAM1 PROTEIN"/>
    <property type="match status" value="1"/>
</dbReference>
<keyword evidence="3" id="KW-1185">Reference proteome</keyword>
<dbReference type="EMBL" id="JALJOU010000033">
    <property type="protein sequence ID" value="KAK9834187.1"/>
    <property type="molecule type" value="Genomic_DNA"/>
</dbReference>
<name>A0AAW1RKC0_9CHLO</name>
<evidence type="ECO:0000313" key="2">
    <source>
        <dbReference type="EMBL" id="KAK9834187.1"/>
    </source>
</evidence>
<dbReference type="PROSITE" id="PS51698">
    <property type="entry name" value="U_BOX"/>
    <property type="match status" value="1"/>
</dbReference>
<dbReference type="GO" id="GO:0016567">
    <property type="term" value="P:protein ubiquitination"/>
    <property type="evidence" value="ECO:0007669"/>
    <property type="project" value="InterPro"/>
</dbReference>
<sequence length="198" mass="21536">MQRSNSYGRLFPGTPELVVVAPPEFFCPISQSLMIEPVRLCNTGQDFDRRSLDNWRRSGCQHCPVTGQRLHGWVVLWTNHELRAAIHLWAESMQLDLELIAMMTFRLLDKHASSRARAISSAASSAPAGGGLLADSPSPSRSLLSIAVPEDGTWAQQGAPELGVCWLGDGRNPSIDSSASTVSIGPEAVMLRARSRSL</sequence>